<gene>
    <name evidence="3" type="ORF">ACFPCY_18460</name>
</gene>
<dbReference type="Proteomes" id="UP001595872">
    <property type="component" value="Unassembled WGS sequence"/>
</dbReference>
<reference evidence="4" key="1">
    <citation type="journal article" date="2019" name="Int. J. Syst. Evol. Microbiol.">
        <title>The Global Catalogue of Microorganisms (GCM) 10K type strain sequencing project: providing services to taxonomists for standard genome sequencing and annotation.</title>
        <authorList>
            <consortium name="The Broad Institute Genomics Platform"/>
            <consortium name="The Broad Institute Genome Sequencing Center for Infectious Disease"/>
            <person name="Wu L."/>
            <person name="Ma J."/>
        </authorList>
    </citation>
    <scope>NUCLEOTIDE SEQUENCE [LARGE SCALE GENOMIC DNA]</scope>
    <source>
        <strain evidence="4">KLKA75</strain>
    </source>
</reference>
<organism evidence="3 4">
    <name type="scientific">Actinomadura gamaensis</name>
    <dbReference type="NCBI Taxonomy" id="1763541"/>
    <lineage>
        <taxon>Bacteria</taxon>
        <taxon>Bacillati</taxon>
        <taxon>Actinomycetota</taxon>
        <taxon>Actinomycetes</taxon>
        <taxon>Streptosporangiales</taxon>
        <taxon>Thermomonosporaceae</taxon>
        <taxon>Actinomadura</taxon>
    </lineage>
</organism>
<dbReference type="InterPro" id="IPR045641">
    <property type="entry name" value="SrpI-like"/>
</dbReference>
<evidence type="ECO:0000259" key="2">
    <source>
        <dbReference type="Pfam" id="PF19307"/>
    </source>
</evidence>
<dbReference type="EMBL" id="JBHSIT010000005">
    <property type="protein sequence ID" value="MFC4909311.1"/>
    <property type="molecule type" value="Genomic_DNA"/>
</dbReference>
<feature type="region of interest" description="Disordered" evidence="1">
    <location>
        <begin position="1"/>
        <end position="23"/>
    </location>
</feature>
<evidence type="ECO:0000313" key="3">
    <source>
        <dbReference type="EMBL" id="MFC4909311.1"/>
    </source>
</evidence>
<evidence type="ECO:0000256" key="1">
    <source>
        <dbReference type="SAM" id="MobiDB-lite"/>
    </source>
</evidence>
<name>A0ABV9U0K0_9ACTN</name>
<proteinExistence type="predicted"/>
<sequence length="316" mass="34282">MPTLIEPPVQPPDGPATALSTGAARRLATTTKTPPQAAAITPRWLLRILPWRDVPGGTYRLTRTERRTLARPGSDQPGVILAAGHTGEPRLPGMGITYGLPPREYPLSLAQTVLRVHTRVRDVHNEPLDQFDEQLRLALEALRERQEHDLVNHPGFGLLHAPPPRHRVAARTGPPTPADLDALICKQTSPRYLLAHPRAIAAFGHQCTRRGLMPDTIDVSGHRLLGWRGLPMLPCDKIPINGTTTTILVVRPGEDRQGVVGLRPADLPGQHEPGVTVQRAGTDAHAVESHLVTSYYSLAVPIPNAVCALDGVELGH</sequence>
<dbReference type="RefSeq" id="WP_378256718.1">
    <property type="nucleotide sequence ID" value="NZ_JBHSIT010000005.1"/>
</dbReference>
<evidence type="ECO:0000313" key="4">
    <source>
        <dbReference type="Proteomes" id="UP001595872"/>
    </source>
</evidence>
<accession>A0ABV9U0K0</accession>
<keyword evidence="4" id="KW-1185">Reference proteome</keyword>
<dbReference type="Pfam" id="PF19307">
    <property type="entry name" value="SrpI-like"/>
    <property type="match status" value="1"/>
</dbReference>
<protein>
    <recommendedName>
        <fullName evidence="2">Type 2A encapsulin shell protein SrpI-like domain-containing protein</fullName>
    </recommendedName>
</protein>
<comment type="caution">
    <text evidence="3">The sequence shown here is derived from an EMBL/GenBank/DDBJ whole genome shotgun (WGS) entry which is preliminary data.</text>
</comment>
<feature type="domain" description="Type 2A encapsulin shell protein SrpI-like" evidence="2">
    <location>
        <begin position="78"/>
        <end position="315"/>
    </location>
</feature>